<name>A0ABT3T9Q9_9GAMM</name>
<dbReference type="PANTHER" id="PTHR30270:SF0">
    <property type="entry name" value="THIAMINE-MONOPHOSPHATE KINASE"/>
    <property type="match status" value="1"/>
</dbReference>
<accession>A0ABT3T9Q9</accession>
<comment type="catalytic activity">
    <reaction evidence="2">
        <text>thiamine phosphate + ATP = thiamine diphosphate + ADP</text>
        <dbReference type="Rhea" id="RHEA:15913"/>
        <dbReference type="ChEBI" id="CHEBI:30616"/>
        <dbReference type="ChEBI" id="CHEBI:37575"/>
        <dbReference type="ChEBI" id="CHEBI:58937"/>
        <dbReference type="ChEBI" id="CHEBI:456216"/>
        <dbReference type="EC" id="2.7.4.16"/>
    </reaction>
</comment>
<dbReference type="HAMAP" id="MF_02128">
    <property type="entry name" value="TMP_kinase"/>
    <property type="match status" value="1"/>
</dbReference>
<evidence type="ECO:0000313" key="6">
    <source>
        <dbReference type="Proteomes" id="UP001143304"/>
    </source>
</evidence>
<feature type="binding site" evidence="2">
    <location>
        <position position="44"/>
    </location>
    <ligand>
        <name>Mg(2+)</name>
        <dbReference type="ChEBI" id="CHEBI:18420"/>
        <label>4</label>
    </ligand>
</feature>
<dbReference type="EMBL" id="SHNO01000002">
    <property type="protein sequence ID" value="MCX2979018.1"/>
    <property type="molecule type" value="Genomic_DNA"/>
</dbReference>
<dbReference type="SUPFAM" id="SSF55326">
    <property type="entry name" value="PurM N-terminal domain-like"/>
    <property type="match status" value="1"/>
</dbReference>
<keyword evidence="2 5" id="KW-0418">Kinase</keyword>
<comment type="miscellaneous">
    <text evidence="2">Reaction mechanism of ThiL seems to utilize a direct, inline transfer of the gamma-phosphate of ATP to TMP rather than a phosphorylated enzyme intermediate.</text>
</comment>
<feature type="binding site" evidence="2">
    <location>
        <position position="29"/>
    </location>
    <ligand>
        <name>Mg(2+)</name>
        <dbReference type="ChEBI" id="CHEBI:18420"/>
        <label>4</label>
    </ligand>
</feature>
<keyword evidence="2" id="KW-0460">Magnesium</keyword>
<dbReference type="GO" id="GO:0009030">
    <property type="term" value="F:thiamine-phosphate kinase activity"/>
    <property type="evidence" value="ECO:0007669"/>
    <property type="project" value="UniProtKB-EC"/>
</dbReference>
<evidence type="ECO:0000256" key="2">
    <source>
        <dbReference type="HAMAP-Rule" id="MF_02128"/>
    </source>
</evidence>
<dbReference type="InterPro" id="IPR006283">
    <property type="entry name" value="ThiL-like"/>
</dbReference>
<dbReference type="Gene3D" id="3.30.1330.10">
    <property type="entry name" value="PurM-like, N-terminal domain"/>
    <property type="match status" value="1"/>
</dbReference>
<feature type="binding site" evidence="2">
    <location>
        <position position="261"/>
    </location>
    <ligand>
        <name>substrate</name>
    </ligand>
</feature>
<keyword evidence="2" id="KW-0479">Metal-binding</keyword>
<feature type="binding site" evidence="2">
    <location>
        <position position="145"/>
    </location>
    <ligand>
        <name>ATP</name>
        <dbReference type="ChEBI" id="CHEBI:30616"/>
    </ligand>
</feature>
<feature type="binding site" evidence="2">
    <location>
        <position position="210"/>
    </location>
    <ligand>
        <name>Mg(2+)</name>
        <dbReference type="ChEBI" id="CHEBI:18420"/>
        <label>3</label>
    </ligand>
</feature>
<feature type="binding site" evidence="2">
    <location>
        <position position="74"/>
    </location>
    <ligand>
        <name>Mg(2+)</name>
        <dbReference type="ChEBI" id="CHEBI:18420"/>
        <label>3</label>
    </ligand>
</feature>
<dbReference type="InterPro" id="IPR010918">
    <property type="entry name" value="PurM-like_C_dom"/>
</dbReference>
<protein>
    <recommendedName>
        <fullName evidence="2">Thiamine-monophosphate kinase</fullName>
        <shortName evidence="2">TMP kinase</shortName>
        <shortName evidence="2">Thiamine-phosphate kinase</shortName>
        <ecNumber evidence="2">2.7.4.16</ecNumber>
    </recommendedName>
</protein>
<dbReference type="PIRSF" id="PIRSF005303">
    <property type="entry name" value="Thiam_monoph_kin"/>
    <property type="match status" value="1"/>
</dbReference>
<dbReference type="NCBIfam" id="TIGR01379">
    <property type="entry name" value="thiL"/>
    <property type="match status" value="1"/>
</dbReference>
<comment type="function">
    <text evidence="2">Catalyzes the ATP-dependent phosphorylation of thiamine-monophosphate (TMP) to form thiamine-pyrophosphate (TPP), the active form of vitamin B1.</text>
</comment>
<keyword evidence="2" id="KW-0067">ATP-binding</keyword>
<evidence type="ECO:0000259" key="3">
    <source>
        <dbReference type="Pfam" id="PF00586"/>
    </source>
</evidence>
<evidence type="ECO:0000259" key="4">
    <source>
        <dbReference type="Pfam" id="PF02769"/>
    </source>
</evidence>
<gene>
    <name evidence="2 5" type="primary">thiL</name>
    <name evidence="5" type="ORF">EYC82_16865</name>
</gene>
<comment type="caution">
    <text evidence="2">Lacks conserved residue(s) required for the propagation of feature annotation.</text>
</comment>
<dbReference type="Pfam" id="PF02769">
    <property type="entry name" value="AIRS_C"/>
    <property type="match status" value="1"/>
</dbReference>
<organism evidence="5 6">
    <name type="scientific">Candidatus Marimicrobium litorale</name>
    <dbReference type="NCBI Taxonomy" id="2518991"/>
    <lineage>
        <taxon>Bacteria</taxon>
        <taxon>Pseudomonadati</taxon>
        <taxon>Pseudomonadota</taxon>
        <taxon>Gammaproteobacteria</taxon>
        <taxon>Cellvibrionales</taxon>
        <taxon>Halieaceae</taxon>
        <taxon>Marimicrobium</taxon>
    </lineage>
</organism>
<feature type="binding site" evidence="2">
    <location>
        <position position="303"/>
    </location>
    <ligand>
        <name>substrate</name>
    </ligand>
</feature>
<feature type="binding site" evidence="2">
    <location>
        <position position="46"/>
    </location>
    <ligand>
        <name>Mg(2+)</name>
        <dbReference type="ChEBI" id="CHEBI:18420"/>
        <label>1</label>
    </ligand>
</feature>
<comment type="similarity">
    <text evidence="2">Belongs to the thiamine-monophosphate kinase family.</text>
</comment>
<feature type="binding site" evidence="2">
    <location>
        <position position="46"/>
    </location>
    <ligand>
        <name>Mg(2+)</name>
        <dbReference type="ChEBI" id="CHEBI:18420"/>
        <label>2</label>
    </ligand>
</feature>
<keyword evidence="2 5" id="KW-0808">Transferase</keyword>
<dbReference type="RefSeq" id="WP_279250803.1">
    <property type="nucleotide sequence ID" value="NZ_SHNO01000002.1"/>
</dbReference>
<dbReference type="CDD" id="cd02194">
    <property type="entry name" value="ThiL"/>
    <property type="match status" value="1"/>
</dbReference>
<dbReference type="SUPFAM" id="SSF56042">
    <property type="entry name" value="PurM C-terminal domain-like"/>
    <property type="match status" value="1"/>
</dbReference>
<evidence type="ECO:0000313" key="5">
    <source>
        <dbReference type="EMBL" id="MCX2979018.1"/>
    </source>
</evidence>
<feature type="binding site" evidence="2">
    <location>
        <position position="74"/>
    </location>
    <ligand>
        <name>Mg(2+)</name>
        <dbReference type="ChEBI" id="CHEBI:18420"/>
        <label>4</label>
    </ligand>
</feature>
<keyword evidence="2" id="KW-0547">Nucleotide-binding</keyword>
<feature type="binding site" evidence="2">
    <location>
        <position position="121"/>
    </location>
    <ligand>
        <name>Mg(2+)</name>
        <dbReference type="ChEBI" id="CHEBI:18420"/>
        <label>1</label>
    </ligand>
</feature>
<feature type="binding site" evidence="2">
    <location>
        <position position="213"/>
    </location>
    <ligand>
        <name>Mg(2+)</name>
        <dbReference type="ChEBI" id="CHEBI:18420"/>
        <label>5</label>
    </ligand>
</feature>
<feature type="domain" description="PurM-like C-terminal" evidence="4">
    <location>
        <begin position="149"/>
        <end position="244"/>
    </location>
</feature>
<evidence type="ECO:0000256" key="1">
    <source>
        <dbReference type="ARBA" id="ARBA00022977"/>
    </source>
</evidence>
<comment type="pathway">
    <text evidence="2">Cofactor biosynthesis; thiamine diphosphate biosynthesis; thiamine diphosphate from thiamine phosphate: step 1/1.</text>
</comment>
<dbReference type="Pfam" id="PF00586">
    <property type="entry name" value="AIRS"/>
    <property type="match status" value="1"/>
</dbReference>
<feature type="domain" description="PurM-like N-terminal" evidence="3">
    <location>
        <begin position="27"/>
        <end position="137"/>
    </location>
</feature>
<dbReference type="PANTHER" id="PTHR30270">
    <property type="entry name" value="THIAMINE-MONOPHOSPHATE KINASE"/>
    <property type="match status" value="1"/>
</dbReference>
<feature type="binding site" evidence="2">
    <location>
        <position position="53"/>
    </location>
    <ligand>
        <name>substrate</name>
    </ligand>
</feature>
<keyword evidence="1 2" id="KW-0784">Thiamine biosynthesis</keyword>
<dbReference type="InterPro" id="IPR016188">
    <property type="entry name" value="PurM-like_N"/>
</dbReference>
<dbReference type="InterPro" id="IPR036676">
    <property type="entry name" value="PurM-like_C_sf"/>
</dbReference>
<feature type="binding site" evidence="2">
    <location>
        <position position="29"/>
    </location>
    <ligand>
        <name>Mg(2+)</name>
        <dbReference type="ChEBI" id="CHEBI:18420"/>
        <label>3</label>
    </ligand>
</feature>
<comment type="caution">
    <text evidence="5">The sequence shown here is derived from an EMBL/GenBank/DDBJ whole genome shotgun (WGS) entry which is preliminary data.</text>
</comment>
<dbReference type="Gene3D" id="3.90.650.10">
    <property type="entry name" value="PurM-like C-terminal domain"/>
    <property type="match status" value="1"/>
</dbReference>
<sequence>MPDDEFSLIEQYFSGLDAGGSVELGVGDDCAILRLETGERLVTSVDTQVDGVHFPPGTPPQHVAFRAVSAAVSDLAAMGARPLGMTLAVTLPQADAAWLALFREGLAAAVSEYSLPLVGGDTTRGPLCLSVQVMGAVPVGKAIKRSGAQVGDTLCVSGYLGDGAGGLAVLEGRWQPGHPHAAYLEQRFYRPRARVALGRQLRDYATAAIDVSDGLLADIGHMAAASGVGVRLEPDSVPLSAALLSHDNKDTALRWALAGGDDYELCFCLPGGHEPPAGAACIGEVVAGEGVDCGDDIDIVSGYQHFSASAPR</sequence>
<keyword evidence="6" id="KW-1185">Reference proteome</keyword>
<reference evidence="5" key="1">
    <citation type="submission" date="2019-02" db="EMBL/GenBank/DDBJ databases">
        <authorList>
            <person name="Li S.-H."/>
        </authorList>
    </citation>
    <scope>NUCLEOTIDE SEQUENCE</scope>
    <source>
        <strain evidence="5">IMCC11814</strain>
    </source>
</reference>
<feature type="binding site" evidence="2">
    <location>
        <position position="74"/>
    </location>
    <ligand>
        <name>Mg(2+)</name>
        <dbReference type="ChEBI" id="CHEBI:18420"/>
        <label>2</label>
    </ligand>
</feature>
<proteinExistence type="inferred from homology"/>
<feature type="binding site" evidence="2">
    <location>
        <position position="212"/>
    </location>
    <ligand>
        <name>ATP</name>
        <dbReference type="ChEBI" id="CHEBI:30616"/>
    </ligand>
</feature>
<feature type="binding site" evidence="2">
    <location>
        <begin position="120"/>
        <end position="121"/>
    </location>
    <ligand>
        <name>ATP</name>
        <dbReference type="ChEBI" id="CHEBI:30616"/>
    </ligand>
</feature>
<dbReference type="EC" id="2.7.4.16" evidence="2"/>
<dbReference type="InterPro" id="IPR036921">
    <property type="entry name" value="PurM-like_N_sf"/>
</dbReference>
<dbReference type="Proteomes" id="UP001143304">
    <property type="component" value="Unassembled WGS sequence"/>
</dbReference>